<evidence type="ECO:0000313" key="1">
    <source>
        <dbReference type="EMBL" id="RWX42991.1"/>
    </source>
</evidence>
<name>A0A3S4T4Q6_9BACT</name>
<dbReference type="Proteomes" id="UP000287853">
    <property type="component" value="Unassembled WGS sequence"/>
</dbReference>
<dbReference type="AlphaFoldDB" id="A0A3S4T4Q6"/>
<organism evidence="1 2">
    <name type="scientific">Candidatus Electrothrix aarhusensis</name>
    <dbReference type="NCBI Taxonomy" id="1859131"/>
    <lineage>
        <taxon>Bacteria</taxon>
        <taxon>Pseudomonadati</taxon>
        <taxon>Thermodesulfobacteriota</taxon>
        <taxon>Desulfobulbia</taxon>
        <taxon>Desulfobulbales</taxon>
        <taxon>Desulfobulbaceae</taxon>
        <taxon>Candidatus Electrothrix</taxon>
    </lineage>
</organism>
<keyword evidence="2" id="KW-1185">Reference proteome</keyword>
<dbReference type="Gene3D" id="3.30.2310.20">
    <property type="entry name" value="RelE-like"/>
    <property type="match status" value="1"/>
</dbReference>
<evidence type="ECO:0008006" key="3">
    <source>
        <dbReference type="Google" id="ProtNLM"/>
    </source>
</evidence>
<dbReference type="EMBL" id="MTKO01000136">
    <property type="protein sequence ID" value="RWX42991.1"/>
    <property type="molecule type" value="Genomic_DNA"/>
</dbReference>
<sequence length="98" mass="11584">MKVTILDTAEKDLESGYHFYEKHAQGLGMYFLDSLSSDIDSLIFFGETYRKVFGCHRLLSKRFPFAVYYRLAEDEILVTAVLDYRRSPNWTREKRTES</sequence>
<protein>
    <recommendedName>
        <fullName evidence="3">ParE toxin of type II toxin-antitoxin system, parDE</fullName>
    </recommendedName>
</protein>
<accession>A0A3S4T4Q6</accession>
<evidence type="ECO:0000313" key="2">
    <source>
        <dbReference type="Proteomes" id="UP000287853"/>
    </source>
</evidence>
<reference evidence="1 2" key="1">
    <citation type="submission" date="2017-01" db="EMBL/GenBank/DDBJ databases">
        <title>The cable genome- insights into the physiology and evolution of filamentous bacteria capable of sulfide oxidation via long distance electron transfer.</title>
        <authorList>
            <person name="Schreiber L."/>
            <person name="Bjerg J.T."/>
            <person name="Boggild A."/>
            <person name="Van De Vossenberg J."/>
            <person name="Meysman F."/>
            <person name="Nielsen L.P."/>
            <person name="Schramm A."/>
            <person name="Kjeldsen K.U."/>
        </authorList>
    </citation>
    <scope>NUCLEOTIDE SEQUENCE [LARGE SCALE GENOMIC DNA]</scope>
    <source>
        <strain evidence="1">MCF</strain>
    </source>
</reference>
<gene>
    <name evidence="1" type="ORF">H206_03298</name>
</gene>
<dbReference type="InterPro" id="IPR035093">
    <property type="entry name" value="RelE/ParE_toxin_dom_sf"/>
</dbReference>
<comment type="caution">
    <text evidence="1">The sequence shown here is derived from an EMBL/GenBank/DDBJ whole genome shotgun (WGS) entry which is preliminary data.</text>
</comment>
<proteinExistence type="predicted"/>